<dbReference type="EC" id="7.2.2.6" evidence="16"/>
<sequence>MSPVPPAADQQAPGSVPSSPSSPSSPPSPPSQPDPSSQPAPPRLPPLRPGNGTRRRARGGLFEPKQLPQAFPEALRKTHPRALLRNPVLFVVSVGAVLTTLSALLHPAVFTWVISAWLWLTVLFANLAEAVAEGRGKAQAESLRRARTGTVALRLRDNWRVGTNLAKAETEAVAATDLQPFDFVLVGAGEPIPADGDVVEGVAAVDESAVTGESAPVIRESGGDRSGVTGGTTVLSDRVVVRVTARPGQSFLDRMIALVEGASRQKTPNEIALNILLAALTIVFILVVVGVQPLAAYADAAQSTTVLVALLVTLIPTTIGALLSAIGIAGMDRLVQRNVLAMSGRAVEAAGDVNTLLLDKTGTITLGNREATAFVPLPGVPEIQLADAAQLSSLADETPEGRSVVVLAKREYGLRAPAEGELAHARFVTFSARTRMSGIDLRWDNGAYCHIRKGAAAQVIDWVRTCGGQVPAEAGMFSDSIAASGGTPLLVAVYDWDGPRVLGIIHLKDIVKEGIRERFTELRRMGIKTVMITGDNPLTAKAIADEAGVDDYLAEATPEDKLALIKREQEAGKLVAMTGDGTNDAPALAQADVGVAMNTGTSAAKEAGNMVDLDSNPTKLIEIVEIGKQLLITRGALTTFSITNDVAKYFAIIPAMFTSAYPGLEALNIMGLHSPTSAITAAIIFNALIIVALIPLALRGVRYTPASAHDLLRRNLLLYGLGGLVLPFLGIKLIDLLISTIPGLA</sequence>
<dbReference type="SFLD" id="SFLDS00003">
    <property type="entry name" value="Haloacid_Dehalogenase"/>
    <property type="match status" value="1"/>
</dbReference>
<dbReference type="InterPro" id="IPR006391">
    <property type="entry name" value="P-type_ATPase_bsu_IA"/>
</dbReference>
<evidence type="ECO:0000256" key="10">
    <source>
        <dbReference type="ARBA" id="ARBA00022842"/>
    </source>
</evidence>
<dbReference type="PROSITE" id="PS00154">
    <property type="entry name" value="ATPASE_E1_E2"/>
    <property type="match status" value="1"/>
</dbReference>
<keyword evidence="11 16" id="KW-0630">Potassium</keyword>
<dbReference type="InterPro" id="IPR001757">
    <property type="entry name" value="P_typ_ATPase"/>
</dbReference>
<comment type="subcellular location">
    <subcellularLocation>
        <location evidence="1 16">Cell membrane</location>
        <topology evidence="1 16">Multi-pass membrane protein</topology>
    </subcellularLocation>
</comment>
<feature type="binding site" evidence="16">
    <location>
        <position position="396"/>
    </location>
    <ligand>
        <name>ATP</name>
        <dbReference type="ChEBI" id="CHEBI:30616"/>
    </ligand>
</feature>
<accession>A0ABW2J9S8</accession>
<dbReference type="PRINTS" id="PR00119">
    <property type="entry name" value="CATATPASE"/>
</dbReference>
<dbReference type="InterPro" id="IPR023214">
    <property type="entry name" value="HAD_sf"/>
</dbReference>
<keyword evidence="20" id="KW-1185">Reference proteome</keyword>
<keyword evidence="2 16" id="KW-0813">Transport</keyword>
<dbReference type="NCBIfam" id="TIGR01494">
    <property type="entry name" value="ATPase_P-type"/>
    <property type="match status" value="2"/>
</dbReference>
<dbReference type="PANTHER" id="PTHR43743">
    <property type="entry name" value="POTASSIUM-TRANSPORTING ATPASE ATP-BINDING SUBUNIT"/>
    <property type="match status" value="1"/>
</dbReference>
<dbReference type="RefSeq" id="WP_381825278.1">
    <property type="nucleotide sequence ID" value="NZ_JBHTCF010000001.1"/>
</dbReference>
<evidence type="ECO:0000256" key="17">
    <source>
        <dbReference type="SAM" id="MobiDB-lite"/>
    </source>
</evidence>
<dbReference type="InterPro" id="IPR023298">
    <property type="entry name" value="ATPase_P-typ_TM_dom_sf"/>
</dbReference>
<dbReference type="InterPro" id="IPR036412">
    <property type="entry name" value="HAD-like_sf"/>
</dbReference>
<evidence type="ECO:0000256" key="5">
    <source>
        <dbReference type="ARBA" id="ARBA00022553"/>
    </source>
</evidence>
<evidence type="ECO:0000259" key="18">
    <source>
        <dbReference type="Pfam" id="PF00122"/>
    </source>
</evidence>
<dbReference type="Pfam" id="PF00702">
    <property type="entry name" value="Hydrolase"/>
    <property type="match status" value="1"/>
</dbReference>
<dbReference type="Gene3D" id="3.40.1110.10">
    <property type="entry name" value="Calcium-transporting ATPase, cytoplasmic domain N"/>
    <property type="match status" value="1"/>
</dbReference>
<protein>
    <recommendedName>
        <fullName evidence="16">Potassium-transporting ATPase ATP-binding subunit</fullName>
        <ecNumber evidence="16">7.2.2.6</ecNumber>
    </recommendedName>
    <alternativeName>
        <fullName evidence="16">ATP phosphohydrolase [potassium-transporting] B chain</fullName>
    </alternativeName>
    <alternativeName>
        <fullName evidence="16">Potassium-binding and translocating subunit B</fullName>
    </alternativeName>
    <alternativeName>
        <fullName evidence="16">Potassium-translocating ATPase B chain</fullName>
    </alternativeName>
</protein>
<feature type="binding site" evidence="16">
    <location>
        <position position="584"/>
    </location>
    <ligand>
        <name>Mg(2+)</name>
        <dbReference type="ChEBI" id="CHEBI:18420"/>
    </ligand>
</feature>
<dbReference type="Proteomes" id="UP001596523">
    <property type="component" value="Unassembled WGS sequence"/>
</dbReference>
<dbReference type="InterPro" id="IPR044492">
    <property type="entry name" value="P_typ_ATPase_HD_dom"/>
</dbReference>
<gene>
    <name evidence="16 19" type="primary">kdpB</name>
    <name evidence="19" type="ORF">ACFQVC_00810</name>
</gene>
<dbReference type="HAMAP" id="MF_00285">
    <property type="entry name" value="KdpB"/>
    <property type="match status" value="1"/>
</dbReference>
<evidence type="ECO:0000256" key="12">
    <source>
        <dbReference type="ARBA" id="ARBA00022967"/>
    </source>
</evidence>
<feature type="binding site" evidence="16">
    <location>
        <position position="400"/>
    </location>
    <ligand>
        <name>ATP</name>
        <dbReference type="ChEBI" id="CHEBI:30616"/>
    </ligand>
</feature>
<keyword evidence="12 16" id="KW-1278">Translocase</keyword>
<dbReference type="InterPro" id="IPR059000">
    <property type="entry name" value="ATPase_P-type_domA"/>
</dbReference>
<keyword evidence="6 16" id="KW-0812">Transmembrane</keyword>
<comment type="caution">
    <text evidence="19">The sequence shown here is derived from an EMBL/GenBank/DDBJ whole genome shotgun (WGS) entry which is preliminary data.</text>
</comment>
<evidence type="ECO:0000313" key="19">
    <source>
        <dbReference type="EMBL" id="MFC7302754.1"/>
    </source>
</evidence>
<comment type="subunit">
    <text evidence="16">The system is composed of three essential subunits: KdpA, KdpB and KdpC.</text>
</comment>
<evidence type="ECO:0000256" key="13">
    <source>
        <dbReference type="ARBA" id="ARBA00022989"/>
    </source>
</evidence>
<feature type="transmembrane region" description="Helical" evidence="16">
    <location>
        <begin position="676"/>
        <end position="696"/>
    </location>
</feature>
<evidence type="ECO:0000256" key="3">
    <source>
        <dbReference type="ARBA" id="ARBA00022475"/>
    </source>
</evidence>
<comment type="function">
    <text evidence="16">Part of the high-affinity ATP-driven potassium transport (or Kdp) system, which catalyzes the hydrolysis of ATP coupled with the electrogenic transport of potassium into the cytoplasm. This subunit is responsible for energy coupling to the transport system and for the release of the potassium ions to the cytoplasm.</text>
</comment>
<evidence type="ECO:0000256" key="4">
    <source>
        <dbReference type="ARBA" id="ARBA00022538"/>
    </source>
</evidence>
<feature type="domain" description="P-type ATPase A" evidence="18">
    <location>
        <begin position="166"/>
        <end position="260"/>
    </location>
</feature>
<evidence type="ECO:0000256" key="14">
    <source>
        <dbReference type="ARBA" id="ARBA00023065"/>
    </source>
</evidence>
<evidence type="ECO:0000256" key="9">
    <source>
        <dbReference type="ARBA" id="ARBA00022840"/>
    </source>
</evidence>
<feature type="transmembrane region" description="Helical" evidence="16">
    <location>
        <begin position="307"/>
        <end position="329"/>
    </location>
</feature>
<keyword evidence="10 16" id="KW-0460">Magnesium</keyword>
<reference evidence="20" key="1">
    <citation type="journal article" date="2019" name="Int. J. Syst. Evol. Microbiol.">
        <title>The Global Catalogue of Microorganisms (GCM) 10K type strain sequencing project: providing services to taxonomists for standard genome sequencing and annotation.</title>
        <authorList>
            <consortium name="The Broad Institute Genomics Platform"/>
            <consortium name="The Broad Institute Genome Sequencing Center for Infectious Disease"/>
            <person name="Wu L."/>
            <person name="Ma J."/>
        </authorList>
    </citation>
    <scope>NUCLEOTIDE SEQUENCE [LARGE SCALE GENOMIC DNA]</scope>
    <source>
        <strain evidence="20">SYNS20</strain>
    </source>
</reference>
<comment type="similarity">
    <text evidence="16">Belongs to the cation transport ATPase (P-type) (TC 3.A.3) family. Type IA subfamily.</text>
</comment>
<evidence type="ECO:0000256" key="1">
    <source>
        <dbReference type="ARBA" id="ARBA00004651"/>
    </source>
</evidence>
<comment type="catalytic activity">
    <reaction evidence="16">
        <text>K(+)(out) + ATP + H2O = K(+)(in) + ADP + phosphate + H(+)</text>
        <dbReference type="Rhea" id="RHEA:16777"/>
        <dbReference type="ChEBI" id="CHEBI:15377"/>
        <dbReference type="ChEBI" id="CHEBI:15378"/>
        <dbReference type="ChEBI" id="CHEBI:29103"/>
        <dbReference type="ChEBI" id="CHEBI:30616"/>
        <dbReference type="ChEBI" id="CHEBI:43474"/>
        <dbReference type="ChEBI" id="CHEBI:456216"/>
        <dbReference type="EC" id="7.2.2.6"/>
    </reaction>
</comment>
<evidence type="ECO:0000256" key="16">
    <source>
        <dbReference type="HAMAP-Rule" id="MF_00285"/>
    </source>
</evidence>
<feature type="region of interest" description="Disordered" evidence="17">
    <location>
        <begin position="1"/>
        <end position="71"/>
    </location>
</feature>
<feature type="active site" description="4-aspartylphosphate intermediate" evidence="16">
    <location>
        <position position="359"/>
    </location>
</feature>
<evidence type="ECO:0000256" key="11">
    <source>
        <dbReference type="ARBA" id="ARBA00022958"/>
    </source>
</evidence>
<keyword evidence="8 16" id="KW-0547">Nucleotide-binding</keyword>
<evidence type="ECO:0000256" key="8">
    <source>
        <dbReference type="ARBA" id="ARBA00022741"/>
    </source>
</evidence>
<feature type="binding site" evidence="16">
    <location>
        <position position="453"/>
    </location>
    <ligand>
        <name>ATP</name>
        <dbReference type="ChEBI" id="CHEBI:30616"/>
    </ligand>
</feature>
<feature type="transmembrane region" description="Helical" evidence="16">
    <location>
        <begin position="109"/>
        <end position="128"/>
    </location>
</feature>
<feature type="binding site" evidence="16">
    <location>
        <position position="580"/>
    </location>
    <ligand>
        <name>Mg(2+)</name>
        <dbReference type="ChEBI" id="CHEBI:18420"/>
    </ligand>
</feature>
<evidence type="ECO:0000256" key="15">
    <source>
        <dbReference type="ARBA" id="ARBA00023136"/>
    </source>
</evidence>
<dbReference type="Gene3D" id="2.70.150.10">
    <property type="entry name" value="Calcium-transporting ATPase, cytoplasmic transduction domain A"/>
    <property type="match status" value="1"/>
</dbReference>
<feature type="binding site" evidence="16">
    <location>
        <begin position="430"/>
        <end position="437"/>
    </location>
    <ligand>
        <name>ATP</name>
        <dbReference type="ChEBI" id="CHEBI:30616"/>
    </ligand>
</feature>
<dbReference type="PRINTS" id="PR00120">
    <property type="entry name" value="HATPASE"/>
</dbReference>
<name>A0ABW2J9S8_9ACTN</name>
<dbReference type="CDD" id="cd02078">
    <property type="entry name" value="P-type_ATPase_K"/>
    <property type="match status" value="1"/>
</dbReference>
<dbReference type="SFLD" id="SFLDF00027">
    <property type="entry name" value="p-type_atpase"/>
    <property type="match status" value="1"/>
</dbReference>
<keyword evidence="4 16" id="KW-0633">Potassium transport</keyword>
<dbReference type="SUPFAM" id="SSF81665">
    <property type="entry name" value="Calcium ATPase, transmembrane domain M"/>
    <property type="match status" value="1"/>
</dbReference>
<keyword evidence="14 16" id="KW-0406">Ion transport</keyword>
<evidence type="ECO:0000256" key="7">
    <source>
        <dbReference type="ARBA" id="ARBA00022723"/>
    </source>
</evidence>
<keyword evidence="13 16" id="KW-1133">Transmembrane helix</keyword>
<feature type="transmembrane region" description="Helical" evidence="16">
    <location>
        <begin position="83"/>
        <end position="103"/>
    </location>
</feature>
<evidence type="ECO:0000313" key="20">
    <source>
        <dbReference type="Proteomes" id="UP001596523"/>
    </source>
</evidence>
<dbReference type="SUPFAM" id="SSF81653">
    <property type="entry name" value="Calcium ATPase, transduction domain A"/>
    <property type="match status" value="1"/>
</dbReference>
<feature type="compositionally biased region" description="Pro residues" evidence="17">
    <location>
        <begin position="23"/>
        <end position="48"/>
    </location>
</feature>
<keyword evidence="5 16" id="KW-0597">Phosphoprotein</keyword>
<dbReference type="InterPro" id="IPR023299">
    <property type="entry name" value="ATPase_P-typ_cyto_dom_N"/>
</dbReference>
<feature type="transmembrane region" description="Helical" evidence="16">
    <location>
        <begin position="716"/>
        <end position="738"/>
    </location>
</feature>
<dbReference type="Gene3D" id="3.40.50.1000">
    <property type="entry name" value="HAD superfamily/HAD-like"/>
    <property type="match status" value="1"/>
</dbReference>
<dbReference type="EMBL" id="JBHTCF010000001">
    <property type="protein sequence ID" value="MFC7302754.1"/>
    <property type="molecule type" value="Genomic_DNA"/>
</dbReference>
<proteinExistence type="inferred from homology"/>
<feature type="compositionally biased region" description="Low complexity" evidence="17">
    <location>
        <begin position="12"/>
        <end position="22"/>
    </location>
</feature>
<dbReference type="SUPFAM" id="SSF56784">
    <property type="entry name" value="HAD-like"/>
    <property type="match status" value="1"/>
</dbReference>
<feature type="transmembrane region" description="Helical" evidence="16">
    <location>
        <begin position="646"/>
        <end position="664"/>
    </location>
</feature>
<dbReference type="Pfam" id="PF00122">
    <property type="entry name" value="E1-E2_ATPase"/>
    <property type="match status" value="1"/>
</dbReference>
<keyword evidence="3 16" id="KW-1003">Cell membrane</keyword>
<dbReference type="NCBIfam" id="TIGR01497">
    <property type="entry name" value="kdpB"/>
    <property type="match status" value="1"/>
</dbReference>
<organism evidence="19 20">
    <name type="scientific">Streptomyces monticola</name>
    <dbReference type="NCBI Taxonomy" id="2666263"/>
    <lineage>
        <taxon>Bacteria</taxon>
        <taxon>Bacillati</taxon>
        <taxon>Actinomycetota</taxon>
        <taxon>Actinomycetes</taxon>
        <taxon>Kitasatosporales</taxon>
        <taxon>Streptomycetaceae</taxon>
        <taxon>Streptomyces</taxon>
    </lineage>
</organism>
<dbReference type="InterPro" id="IPR008250">
    <property type="entry name" value="ATPase_P-typ_transduc_dom_A_sf"/>
</dbReference>
<keyword evidence="9 16" id="KW-0067">ATP-binding</keyword>
<feature type="transmembrane region" description="Helical" evidence="16">
    <location>
        <begin position="271"/>
        <end position="295"/>
    </location>
</feature>
<evidence type="ECO:0000256" key="2">
    <source>
        <dbReference type="ARBA" id="ARBA00022448"/>
    </source>
</evidence>
<keyword evidence="15 16" id="KW-0472">Membrane</keyword>
<keyword evidence="7 16" id="KW-0479">Metal-binding</keyword>
<evidence type="ECO:0000256" key="6">
    <source>
        <dbReference type="ARBA" id="ARBA00022692"/>
    </source>
</evidence>
<dbReference type="InterPro" id="IPR018303">
    <property type="entry name" value="ATPase_P-typ_P_site"/>
</dbReference>
<dbReference type="SFLD" id="SFLDG00002">
    <property type="entry name" value="C1.7:_P-type_atpase_like"/>
    <property type="match status" value="1"/>
</dbReference>
<dbReference type="PANTHER" id="PTHR43743:SF1">
    <property type="entry name" value="POTASSIUM-TRANSPORTING ATPASE ATP-BINDING SUBUNIT"/>
    <property type="match status" value="1"/>
</dbReference>